<dbReference type="PANTHER" id="PTHR10582:SF2">
    <property type="entry name" value="INACTIVE"/>
    <property type="match status" value="1"/>
</dbReference>
<evidence type="ECO:0000313" key="3">
    <source>
        <dbReference type="EMBL" id="KAF0467433.1"/>
    </source>
</evidence>
<dbReference type="Proteomes" id="UP000439903">
    <property type="component" value="Unassembled WGS sequence"/>
</dbReference>
<dbReference type="EMBL" id="WTPW01000953">
    <property type="protein sequence ID" value="KAF0467433.1"/>
    <property type="molecule type" value="Genomic_DNA"/>
</dbReference>
<evidence type="ECO:0008006" key="5">
    <source>
        <dbReference type="Google" id="ProtNLM"/>
    </source>
</evidence>
<dbReference type="PANTHER" id="PTHR10582">
    <property type="entry name" value="TRANSIENT RECEPTOR POTENTIAL ION CHANNEL PROTEIN"/>
    <property type="match status" value="1"/>
</dbReference>
<organism evidence="3 4">
    <name type="scientific">Gigaspora margarita</name>
    <dbReference type="NCBI Taxonomy" id="4874"/>
    <lineage>
        <taxon>Eukaryota</taxon>
        <taxon>Fungi</taxon>
        <taxon>Fungi incertae sedis</taxon>
        <taxon>Mucoromycota</taxon>
        <taxon>Glomeromycotina</taxon>
        <taxon>Glomeromycetes</taxon>
        <taxon>Diversisporales</taxon>
        <taxon>Gigasporaceae</taxon>
        <taxon>Gigaspora</taxon>
    </lineage>
</organism>
<keyword evidence="2" id="KW-1133">Transmembrane helix</keyword>
<evidence type="ECO:0000256" key="1">
    <source>
        <dbReference type="ARBA" id="ARBA00022737"/>
    </source>
</evidence>
<name>A0A8H3XIB3_GIGMA</name>
<dbReference type="GO" id="GO:0005886">
    <property type="term" value="C:plasma membrane"/>
    <property type="evidence" value="ECO:0007669"/>
    <property type="project" value="TreeGrafter"/>
</dbReference>
<dbReference type="InterPro" id="IPR036322">
    <property type="entry name" value="WD40_repeat_dom_sf"/>
</dbReference>
<keyword evidence="2" id="KW-0812">Transmembrane</keyword>
<dbReference type="AlphaFoldDB" id="A0A8H3XIB3"/>
<keyword evidence="4" id="KW-1185">Reference proteome</keyword>
<feature type="transmembrane region" description="Helical" evidence="2">
    <location>
        <begin position="961"/>
        <end position="986"/>
    </location>
</feature>
<sequence length="1106" mass="130019">MSKPGSLSKEQLNISGSKENEVQVMIPISDNITKEDSNIIKRIDKVICSPNMKYVVTWSKVDNLVCGWPVDKDSGQLNFDSMINIDINELIDVSDQKDIIILDIENVHRIVDATTKLRYKLNFEGNIDKIAFFENDVLLKNNYLAVVSSDPDYRVNIFSRTNSKYKYEWIFKRNIVLTKYYRCNLTPKGKLLILRELPFTILQWDLRNLELEAEYILDWNLYKYKDNENFHFLLSSNNKLLAVIGDARYAEHSDESKPELVTRWVEKTTIYIYSKESSKMLVKYAFDGDNLFKINSLHFIKLNRGDRLLFKTDGPKYRMMNPRTLVNVIDAEMLLLSIVSNNQLWIQNLVKNENHIDEFKVNSLVNVYSCGEEINQIIRDANFTLEKKYVGSLFTWIVKVINKKDILLTAWKYDHEMLVWIKIGDTIQIINNHNIKFKLLESEDTIQIIDNNNSVKFKLLGSEDLISILFGGIYIWTASTGKGIHLLHYWNEFELYDLESYNSHFLKSPRFGQILEKMNETNDIMYKNIRTNECFKYEDLLECFVEDLQVIKLYGNDLMKGLIEYGKNTYCIKKLFTFCLEQSLLQLKHGYISTFIELIDIITSSLLELEEIDKSFDFTERFLSKTALLISDDFKEDFLEKNSLTSQFKDCGTYDIYLRIRPKHIDKIINIYKNYSIKTKIAIYCFFLFIFDIFLASQGYFDISSSSLDSIITLLFIFLNVLITVFWAYFTFDWKKLHYKQTVKLIIPLSPFDLSYLNASRNYRWWNINALINFEWETFGDFYYLWWLLYIVFLFFFAILTSELQNETYLESGDLPILLGMIGISYGGTIISFEIYQFFSNKIKYIKIHGNVVRNVLSITLVLIIIIIAFAHALYILLKPNSEYSYDYPSYTSDPNNPWNLVTRYQSVLHNAIIETNSSLIETPDENTNLFANFGTALLAVYYMLLGDTSSISPWILKENLLLDFLFILFSFFTTIYLMNLFIGFLTSAMENVHEESYLQFKGEALAEMKLLRKFMKSPRKLLRMTKYQDELTINRKILYYEASVDELKKYVKKIKDNDNEESVPYLSNAILEIAEYKNYEIEDKIEIINNKVNKIIESIELNKKD</sequence>
<proteinExistence type="predicted"/>
<evidence type="ECO:0000256" key="2">
    <source>
        <dbReference type="SAM" id="Phobius"/>
    </source>
</evidence>
<dbReference type="Gene3D" id="1.10.287.70">
    <property type="match status" value="1"/>
</dbReference>
<dbReference type="SUPFAM" id="SSF50978">
    <property type="entry name" value="WD40 repeat-like"/>
    <property type="match status" value="1"/>
</dbReference>
<gene>
    <name evidence="3" type="ORF">F8M41_025996</name>
</gene>
<dbReference type="GO" id="GO:0005216">
    <property type="term" value="F:monoatomic ion channel activity"/>
    <property type="evidence" value="ECO:0007669"/>
    <property type="project" value="InterPro"/>
</dbReference>
<feature type="transmembrane region" description="Helical" evidence="2">
    <location>
        <begin position="930"/>
        <end position="949"/>
    </location>
</feature>
<feature type="transmembrane region" description="Helical" evidence="2">
    <location>
        <begin position="782"/>
        <end position="800"/>
    </location>
</feature>
<dbReference type="OrthoDB" id="10611410at2759"/>
<keyword evidence="2" id="KW-0472">Membrane</keyword>
<reference evidence="3 4" key="1">
    <citation type="journal article" date="2019" name="Environ. Microbiol.">
        <title>At the nexus of three kingdoms: the genome of the mycorrhizal fungus Gigaspora margarita provides insights into plant, endobacterial and fungal interactions.</title>
        <authorList>
            <person name="Venice F."/>
            <person name="Ghignone S."/>
            <person name="Salvioli di Fossalunga A."/>
            <person name="Amselem J."/>
            <person name="Novero M."/>
            <person name="Xianan X."/>
            <person name="Sedzielewska Toro K."/>
            <person name="Morin E."/>
            <person name="Lipzen A."/>
            <person name="Grigoriev I.V."/>
            <person name="Henrissat B."/>
            <person name="Martin F.M."/>
            <person name="Bonfante P."/>
        </authorList>
    </citation>
    <scope>NUCLEOTIDE SEQUENCE [LARGE SCALE GENOMIC DNA]</scope>
    <source>
        <strain evidence="3 4">BEG34</strain>
    </source>
</reference>
<dbReference type="GO" id="GO:0098703">
    <property type="term" value="P:calcium ion import across plasma membrane"/>
    <property type="evidence" value="ECO:0007669"/>
    <property type="project" value="TreeGrafter"/>
</dbReference>
<dbReference type="InterPro" id="IPR024862">
    <property type="entry name" value="TRPV"/>
</dbReference>
<accession>A0A8H3XIB3</accession>
<feature type="transmembrane region" description="Helical" evidence="2">
    <location>
        <begin position="815"/>
        <end position="836"/>
    </location>
</feature>
<feature type="transmembrane region" description="Helical" evidence="2">
    <location>
        <begin position="707"/>
        <end position="730"/>
    </location>
</feature>
<keyword evidence="1" id="KW-0677">Repeat</keyword>
<feature type="transmembrane region" description="Helical" evidence="2">
    <location>
        <begin position="856"/>
        <end position="878"/>
    </location>
</feature>
<comment type="caution">
    <text evidence="3">The sequence shown here is derived from an EMBL/GenBank/DDBJ whole genome shotgun (WGS) entry which is preliminary data.</text>
</comment>
<protein>
    <recommendedName>
        <fullName evidence="5">Ion transport domain-containing protein</fullName>
    </recommendedName>
</protein>
<evidence type="ECO:0000313" key="4">
    <source>
        <dbReference type="Proteomes" id="UP000439903"/>
    </source>
</evidence>
<feature type="transmembrane region" description="Helical" evidence="2">
    <location>
        <begin position="681"/>
        <end position="701"/>
    </location>
</feature>